<sequence>SITAHFAHQGKGRVTYSNCQHMKSEACAEHICWISESSRPFTIMKDYGYNCLMKMGQLSCYIFSPNTVACDVKTVFEHICQHISNMLQSYNGDLHFAMDAWTSLNHHPYIMVTVHFEENGKPVSLLSDIIEVAKVCTTSV</sequence>
<dbReference type="PANTHER" id="PTHR46481">
    <property type="entry name" value="ZINC FINGER BED DOMAIN-CONTAINING PROTEIN 4"/>
    <property type="match status" value="1"/>
</dbReference>
<dbReference type="Proteomes" id="UP001175211">
    <property type="component" value="Unassembled WGS sequence"/>
</dbReference>
<dbReference type="GeneID" id="85351817"/>
<organism evidence="6 7">
    <name type="scientific">Armillaria tabescens</name>
    <name type="common">Ringless honey mushroom</name>
    <name type="synonym">Agaricus tabescens</name>
    <dbReference type="NCBI Taxonomy" id="1929756"/>
    <lineage>
        <taxon>Eukaryota</taxon>
        <taxon>Fungi</taxon>
        <taxon>Dikarya</taxon>
        <taxon>Basidiomycota</taxon>
        <taxon>Agaricomycotina</taxon>
        <taxon>Agaricomycetes</taxon>
        <taxon>Agaricomycetidae</taxon>
        <taxon>Agaricales</taxon>
        <taxon>Marasmiineae</taxon>
        <taxon>Physalacriaceae</taxon>
        <taxon>Desarmillaria</taxon>
    </lineage>
</organism>
<dbReference type="EMBL" id="JAUEPS010000143">
    <property type="protein sequence ID" value="KAK0435696.1"/>
    <property type="molecule type" value="Genomic_DNA"/>
</dbReference>
<comment type="caution">
    <text evidence="6">The sequence shown here is derived from an EMBL/GenBank/DDBJ whole genome shotgun (WGS) entry which is preliminary data.</text>
</comment>
<keyword evidence="5" id="KW-0539">Nucleus</keyword>
<keyword evidence="4" id="KW-0862">Zinc</keyword>
<evidence type="ECO:0000256" key="1">
    <source>
        <dbReference type="ARBA" id="ARBA00004123"/>
    </source>
</evidence>
<feature type="non-terminal residue" evidence="6">
    <location>
        <position position="140"/>
    </location>
</feature>
<dbReference type="AlphaFoldDB" id="A0AA39J3Z1"/>
<accession>A0AA39J3Z1</accession>
<name>A0AA39J3Z1_ARMTA</name>
<evidence type="ECO:0000313" key="7">
    <source>
        <dbReference type="Proteomes" id="UP001175211"/>
    </source>
</evidence>
<dbReference type="InterPro" id="IPR052035">
    <property type="entry name" value="ZnF_BED_domain_contain"/>
</dbReference>
<keyword evidence="2" id="KW-0479">Metal-binding</keyword>
<dbReference type="RefSeq" id="XP_060322056.1">
    <property type="nucleotide sequence ID" value="XM_060468269.1"/>
</dbReference>
<evidence type="ECO:0000256" key="2">
    <source>
        <dbReference type="ARBA" id="ARBA00022723"/>
    </source>
</evidence>
<proteinExistence type="predicted"/>
<dbReference type="PANTHER" id="PTHR46481:SF10">
    <property type="entry name" value="ZINC FINGER BED DOMAIN-CONTAINING PROTEIN 39"/>
    <property type="match status" value="1"/>
</dbReference>
<keyword evidence="3" id="KW-0863">Zinc-finger</keyword>
<evidence type="ECO:0000256" key="4">
    <source>
        <dbReference type="ARBA" id="ARBA00022833"/>
    </source>
</evidence>
<dbReference type="GO" id="GO:0005634">
    <property type="term" value="C:nucleus"/>
    <property type="evidence" value="ECO:0007669"/>
    <property type="project" value="UniProtKB-SubCell"/>
</dbReference>
<comment type="subcellular location">
    <subcellularLocation>
        <location evidence="1">Nucleus</location>
    </subcellularLocation>
</comment>
<keyword evidence="7" id="KW-1185">Reference proteome</keyword>
<dbReference type="SUPFAM" id="SSF140996">
    <property type="entry name" value="Hermes dimerisation domain"/>
    <property type="match status" value="1"/>
</dbReference>
<evidence type="ECO:0000256" key="3">
    <source>
        <dbReference type="ARBA" id="ARBA00022771"/>
    </source>
</evidence>
<evidence type="ECO:0000256" key="5">
    <source>
        <dbReference type="ARBA" id="ARBA00023242"/>
    </source>
</evidence>
<dbReference type="GO" id="GO:0008270">
    <property type="term" value="F:zinc ion binding"/>
    <property type="evidence" value="ECO:0007669"/>
    <property type="project" value="UniProtKB-KW"/>
</dbReference>
<reference evidence="6" key="1">
    <citation type="submission" date="2023-06" db="EMBL/GenBank/DDBJ databases">
        <authorList>
            <consortium name="Lawrence Berkeley National Laboratory"/>
            <person name="Ahrendt S."/>
            <person name="Sahu N."/>
            <person name="Indic B."/>
            <person name="Wong-Bajracharya J."/>
            <person name="Merenyi Z."/>
            <person name="Ke H.-M."/>
            <person name="Monk M."/>
            <person name="Kocsube S."/>
            <person name="Drula E."/>
            <person name="Lipzen A."/>
            <person name="Balint B."/>
            <person name="Henrissat B."/>
            <person name="Andreopoulos B."/>
            <person name="Martin F.M."/>
            <person name="Harder C.B."/>
            <person name="Rigling D."/>
            <person name="Ford K.L."/>
            <person name="Foster G.D."/>
            <person name="Pangilinan J."/>
            <person name="Papanicolaou A."/>
            <person name="Barry K."/>
            <person name="LaButti K."/>
            <person name="Viragh M."/>
            <person name="Koriabine M."/>
            <person name="Yan M."/>
            <person name="Riley R."/>
            <person name="Champramary S."/>
            <person name="Plett K.L."/>
            <person name="Tsai I.J."/>
            <person name="Slot J."/>
            <person name="Sipos G."/>
            <person name="Plett J."/>
            <person name="Nagy L.G."/>
            <person name="Grigoriev I.V."/>
        </authorList>
    </citation>
    <scope>NUCLEOTIDE SEQUENCE</scope>
    <source>
        <strain evidence="6">CCBAS 213</strain>
    </source>
</reference>
<evidence type="ECO:0000313" key="6">
    <source>
        <dbReference type="EMBL" id="KAK0435696.1"/>
    </source>
</evidence>
<protein>
    <submittedName>
        <fullName evidence="6">Uncharacterized protein</fullName>
    </submittedName>
</protein>
<gene>
    <name evidence="6" type="ORF">EV420DRAFT_1281602</name>
</gene>